<evidence type="ECO:0000313" key="2">
    <source>
        <dbReference type="EMBL" id="XBW08220.1"/>
    </source>
</evidence>
<protein>
    <submittedName>
        <fullName evidence="2">DUF47 family protein</fullName>
    </submittedName>
</protein>
<accession>A0AAU7V7Z9</accession>
<dbReference type="RefSeq" id="WP_350258419.1">
    <property type="nucleotide sequence ID" value="NZ_CP138335.1"/>
</dbReference>
<dbReference type="PANTHER" id="PTHR37298">
    <property type="entry name" value="UPF0111 PROTEIN YKAA"/>
    <property type="match status" value="1"/>
</dbReference>
<dbReference type="AlphaFoldDB" id="A0AAU7V7Z9"/>
<dbReference type="KEGG" id="sapp:SAC06_01285"/>
<reference evidence="2" key="1">
    <citation type="submission" date="2023-11" db="EMBL/GenBank/DDBJ databases">
        <title>Scrofimicrobium hongkongense sp. nov., isolated from a patient with peritonitis.</title>
        <authorList>
            <person name="Lao H.Y."/>
            <person name="Wong A.Y.P."/>
            <person name="Ng T.L."/>
            <person name="Wong R.Y.L."/>
            <person name="Yau M.C.Y."/>
            <person name="Lam J.Y.W."/>
            <person name="Siu G.K.H."/>
        </authorList>
    </citation>
    <scope>NUCLEOTIDE SEQUENCE</scope>
    <source>
        <strain evidence="2">R131</strain>
    </source>
</reference>
<dbReference type="InterPro" id="IPR018445">
    <property type="entry name" value="Put_Phosphate_transp_reg"/>
</dbReference>
<evidence type="ECO:0000256" key="1">
    <source>
        <dbReference type="ARBA" id="ARBA00008591"/>
    </source>
</evidence>
<dbReference type="PANTHER" id="PTHR37298:SF1">
    <property type="entry name" value="UPF0111 PROTEIN YKAA"/>
    <property type="match status" value="1"/>
</dbReference>
<comment type="similarity">
    <text evidence="1">Belongs to the UPF0111 family.</text>
</comment>
<gene>
    <name evidence="2" type="ORF">SAC06_01285</name>
</gene>
<dbReference type="Gene3D" id="1.20.58.220">
    <property type="entry name" value="Phosphate transport system protein phou homolog 2, domain 2"/>
    <property type="match status" value="1"/>
</dbReference>
<organism evidence="2">
    <name type="scientific">Scrofimicrobium appendicitidis</name>
    <dbReference type="NCBI Taxonomy" id="3079930"/>
    <lineage>
        <taxon>Bacteria</taxon>
        <taxon>Bacillati</taxon>
        <taxon>Actinomycetota</taxon>
        <taxon>Actinomycetes</taxon>
        <taxon>Actinomycetales</taxon>
        <taxon>Actinomycetaceae</taxon>
        <taxon>Scrofimicrobium</taxon>
    </lineage>
</organism>
<name>A0AAU7V7Z9_9ACTO</name>
<dbReference type="Pfam" id="PF01865">
    <property type="entry name" value="PhoU_div"/>
    <property type="match status" value="1"/>
</dbReference>
<dbReference type="InterPro" id="IPR038078">
    <property type="entry name" value="PhoU-like_sf"/>
</dbReference>
<dbReference type="InterPro" id="IPR052912">
    <property type="entry name" value="UPF0111_domain"/>
</dbReference>
<dbReference type="EMBL" id="CP138335">
    <property type="protein sequence ID" value="XBW08220.1"/>
    <property type="molecule type" value="Genomic_DNA"/>
</dbReference>
<proteinExistence type="inferred from homology"/>
<sequence>MGKTKDRGPSFFEILKAQASQLVTAVDLLTTLFNAPEEERYLLRDRLHEVEHEADNLNHSIIRKLNQSFITPFDREDLQALASLLDDCMDLLDEAGDLLVLYNLHDIPEPVFSLLQAQMQVLNQCAFLTAENMPNLKRPQDMREYWVEINRLENDGDKAYRRTLKHLFDTGIDPITVIKLKDVVEVLEKCTDKFEDLGNAIESIAVKES</sequence>